<proteinExistence type="predicted"/>
<feature type="compositionally biased region" description="Basic and acidic residues" evidence="1">
    <location>
        <begin position="76"/>
        <end position="93"/>
    </location>
</feature>
<dbReference type="Proteomes" id="UP000010931">
    <property type="component" value="Unassembled WGS sequence"/>
</dbReference>
<dbReference type="EMBL" id="AEJB01000103">
    <property type="protein sequence ID" value="ELP70209.1"/>
    <property type="molecule type" value="Genomic_DNA"/>
</dbReference>
<protein>
    <submittedName>
        <fullName evidence="2">Uncharacterized protein</fullName>
    </submittedName>
</protein>
<evidence type="ECO:0000313" key="2">
    <source>
        <dbReference type="EMBL" id="ELP70209.1"/>
    </source>
</evidence>
<sequence length="196" mass="21803">MIAARAQQDTVWNRAQLNNQLRSHLKQYCPAALAAFAVRGVGLDSREARAVLAGAPAPHTAARLTRAQLRAAQRRSGRDPRSTDRRDTRRDRGSYLSCAPGPWHVRQLDDAFTVSLVAISTVPDTGAGERWPDSDHRQIVAATLVQQLRHVDVADEHRDENADFIANARQDVPRLIAEIRRLGRLLESQDQKPRAG</sequence>
<evidence type="ECO:0000256" key="1">
    <source>
        <dbReference type="SAM" id="MobiDB-lite"/>
    </source>
</evidence>
<accession>L7FGA5</accession>
<evidence type="ECO:0000313" key="3">
    <source>
        <dbReference type="Proteomes" id="UP000010931"/>
    </source>
</evidence>
<dbReference type="PATRIC" id="fig|698760.3.peg.1179"/>
<comment type="caution">
    <text evidence="2">The sequence shown here is derived from an EMBL/GenBank/DDBJ whole genome shotgun (WGS) entry which is preliminary data.</text>
</comment>
<feature type="region of interest" description="Disordered" evidence="1">
    <location>
        <begin position="68"/>
        <end position="95"/>
    </location>
</feature>
<name>L7FGA5_STRT8</name>
<reference evidence="2 3" key="1">
    <citation type="journal article" date="2011" name="Plasmid">
        <title>Streptomyces turgidiscabies Car8 contains a modular pathogenicity island that shares virulence genes with other actinobacterial plant pathogens.</title>
        <authorList>
            <person name="Huguet-Tapia J.C."/>
            <person name="Badger J.H."/>
            <person name="Loria R."/>
            <person name="Pettis G.S."/>
        </authorList>
    </citation>
    <scope>NUCLEOTIDE SEQUENCE [LARGE SCALE GENOMIC DNA]</scope>
    <source>
        <strain evidence="2 3">Car8</strain>
    </source>
</reference>
<organism evidence="2 3">
    <name type="scientific">Streptomyces turgidiscabies (strain Car8)</name>
    <dbReference type="NCBI Taxonomy" id="698760"/>
    <lineage>
        <taxon>Bacteria</taxon>
        <taxon>Bacillati</taxon>
        <taxon>Actinomycetota</taxon>
        <taxon>Actinomycetes</taxon>
        <taxon>Kitasatosporales</taxon>
        <taxon>Streptomycetaceae</taxon>
        <taxon>Streptomyces</taxon>
    </lineage>
</organism>
<dbReference type="RefSeq" id="WP_006374536.1">
    <property type="nucleotide sequence ID" value="NZ_AEJB01000103.1"/>
</dbReference>
<gene>
    <name evidence="2" type="ORF">STRTUCAR8_10120</name>
</gene>
<keyword evidence="3" id="KW-1185">Reference proteome</keyword>
<dbReference type="AlphaFoldDB" id="L7FGA5"/>
<dbReference type="GeneID" id="97404049"/>